<evidence type="ECO:0000313" key="1">
    <source>
        <dbReference type="EMBL" id="CAA9530457.1"/>
    </source>
</evidence>
<reference evidence="1" key="1">
    <citation type="submission" date="2020-02" db="EMBL/GenBank/DDBJ databases">
        <authorList>
            <person name="Meier V. D."/>
        </authorList>
    </citation>
    <scope>NUCLEOTIDE SEQUENCE</scope>
    <source>
        <strain evidence="1">AVDCRST_MAG91</strain>
    </source>
</reference>
<gene>
    <name evidence="1" type="ORF">AVDCRST_MAG91-2911</name>
</gene>
<accession>A0A6J4TSI2</accession>
<name>A0A6J4TSI2_9SPHN</name>
<dbReference type="EMBL" id="CADCVX010000512">
    <property type="protein sequence ID" value="CAA9530457.1"/>
    <property type="molecule type" value="Genomic_DNA"/>
</dbReference>
<sequence>MGTALLLASCGFGQDAPTVINGSSPEAFQRTVAEARSELGPRDRLKFEAALTALRGRQFAAASDRVEYGRRIREALDGQTAPEIVAGVDRWSAKAGADAADAAFEIKRQVQGR</sequence>
<organism evidence="1">
    <name type="scientific">uncultured Sphingomonadaceae bacterium</name>
    <dbReference type="NCBI Taxonomy" id="169976"/>
    <lineage>
        <taxon>Bacteria</taxon>
        <taxon>Pseudomonadati</taxon>
        <taxon>Pseudomonadota</taxon>
        <taxon>Alphaproteobacteria</taxon>
        <taxon>Sphingomonadales</taxon>
        <taxon>Sphingomonadaceae</taxon>
        <taxon>environmental samples</taxon>
    </lineage>
</organism>
<protein>
    <submittedName>
        <fullName evidence="1">Uncharacterized protein</fullName>
    </submittedName>
</protein>
<proteinExistence type="predicted"/>
<dbReference type="AlphaFoldDB" id="A0A6J4TSI2"/>